<accession>A0ACB9HZQ1</accession>
<comment type="caution">
    <text evidence="1">The sequence shown here is derived from an EMBL/GenBank/DDBJ whole genome shotgun (WGS) entry which is preliminary data.</text>
</comment>
<keyword evidence="2" id="KW-1185">Reference proteome</keyword>
<evidence type="ECO:0000313" key="2">
    <source>
        <dbReference type="Proteomes" id="UP001056120"/>
    </source>
</evidence>
<dbReference type="Proteomes" id="UP001056120">
    <property type="component" value="Linkage Group LG10"/>
</dbReference>
<protein>
    <submittedName>
        <fullName evidence="1">Uncharacterized protein</fullName>
    </submittedName>
</protein>
<sequence>MDSELSNEMIMEIISRSSLKTLDIMRCASNELNALTYESYLLDLYKKRNEIISGFLIQNVKSGWLYIQEFAPSPESRSLDLGFLPYNARILATSEQGIIVFQNRDYADFSFKDLYHVCKPTTKQVLALPNPEGRYTPRKFAIVVMSLKSLHYKIIRFCDHHVLKRWGEFYTTYRCDIFDSTTWEWRSLNQVNLPYGVFLTNPQPITKSGSIYMLLTNNDILKFDAYSERWKVFSSPIPYDQFDTSMPLMELVKYGGRLGLACKLPNSNGRWEIWVLTMGQMWEKIYVCKKKEGVAAEREWESLMALYDSDTSVMANRDTILFYRFKQEGDTMISKVVLNDIPYQIFTFRSDFEPIDLV</sequence>
<reference evidence="2" key="1">
    <citation type="journal article" date="2022" name="Mol. Ecol. Resour.">
        <title>The genomes of chicory, endive, great burdock and yacon provide insights into Asteraceae palaeo-polyploidization history and plant inulin production.</title>
        <authorList>
            <person name="Fan W."/>
            <person name="Wang S."/>
            <person name="Wang H."/>
            <person name="Wang A."/>
            <person name="Jiang F."/>
            <person name="Liu H."/>
            <person name="Zhao H."/>
            <person name="Xu D."/>
            <person name="Zhang Y."/>
        </authorList>
    </citation>
    <scope>NUCLEOTIDE SEQUENCE [LARGE SCALE GENOMIC DNA]</scope>
    <source>
        <strain evidence="2">cv. Yunnan</strain>
    </source>
</reference>
<proteinExistence type="predicted"/>
<organism evidence="1 2">
    <name type="scientific">Smallanthus sonchifolius</name>
    <dbReference type="NCBI Taxonomy" id="185202"/>
    <lineage>
        <taxon>Eukaryota</taxon>
        <taxon>Viridiplantae</taxon>
        <taxon>Streptophyta</taxon>
        <taxon>Embryophyta</taxon>
        <taxon>Tracheophyta</taxon>
        <taxon>Spermatophyta</taxon>
        <taxon>Magnoliopsida</taxon>
        <taxon>eudicotyledons</taxon>
        <taxon>Gunneridae</taxon>
        <taxon>Pentapetalae</taxon>
        <taxon>asterids</taxon>
        <taxon>campanulids</taxon>
        <taxon>Asterales</taxon>
        <taxon>Asteraceae</taxon>
        <taxon>Asteroideae</taxon>
        <taxon>Heliantheae alliance</taxon>
        <taxon>Millerieae</taxon>
        <taxon>Smallanthus</taxon>
    </lineage>
</organism>
<gene>
    <name evidence="1" type="ORF">L1987_29318</name>
</gene>
<name>A0ACB9HZQ1_9ASTR</name>
<evidence type="ECO:0000313" key="1">
    <source>
        <dbReference type="EMBL" id="KAI3801214.1"/>
    </source>
</evidence>
<dbReference type="EMBL" id="CM042027">
    <property type="protein sequence ID" value="KAI3801214.1"/>
    <property type="molecule type" value="Genomic_DNA"/>
</dbReference>
<reference evidence="1 2" key="2">
    <citation type="journal article" date="2022" name="Mol. Ecol. Resour.">
        <title>The genomes of chicory, endive, great burdock and yacon provide insights into Asteraceae paleo-polyploidization history and plant inulin production.</title>
        <authorList>
            <person name="Fan W."/>
            <person name="Wang S."/>
            <person name="Wang H."/>
            <person name="Wang A."/>
            <person name="Jiang F."/>
            <person name="Liu H."/>
            <person name="Zhao H."/>
            <person name="Xu D."/>
            <person name="Zhang Y."/>
        </authorList>
    </citation>
    <scope>NUCLEOTIDE SEQUENCE [LARGE SCALE GENOMIC DNA]</scope>
    <source>
        <strain evidence="2">cv. Yunnan</strain>
        <tissue evidence="1">Leaves</tissue>
    </source>
</reference>